<reference evidence="2 4" key="3">
    <citation type="submission" date="2018-04" db="EMBL/GenBank/DDBJ databases">
        <title>Genomic Encyclopedia of Type Strains, Phase IV (KMG-IV): sequencing the most valuable type-strain genomes for metagenomic binning, comparative biology and taxonomic classification.</title>
        <authorList>
            <person name="Goeker M."/>
        </authorList>
    </citation>
    <scope>NUCLEOTIDE SEQUENCE [LARGE SCALE GENOMIC DNA]</scope>
    <source>
        <strain evidence="2 4">DSM 26588</strain>
    </source>
</reference>
<evidence type="ECO:0000313" key="2">
    <source>
        <dbReference type="EMBL" id="PVY48263.1"/>
    </source>
</evidence>
<dbReference type="AlphaFoldDB" id="A0A0S2W8I3"/>
<dbReference type="InterPro" id="IPR006175">
    <property type="entry name" value="YjgF/YER057c/UK114"/>
</dbReference>
<dbReference type="EMBL" id="CP011307">
    <property type="protein sequence ID" value="ALP95677.1"/>
    <property type="molecule type" value="Genomic_DNA"/>
</dbReference>
<dbReference type="GO" id="GO:0019239">
    <property type="term" value="F:deaminase activity"/>
    <property type="evidence" value="ECO:0007669"/>
    <property type="project" value="TreeGrafter"/>
</dbReference>
<dbReference type="Proteomes" id="UP000245778">
    <property type="component" value="Unassembled WGS sequence"/>
</dbReference>
<organism evidence="1 3">
    <name type="scientific">Intestinimonas butyriciproducens</name>
    <dbReference type="NCBI Taxonomy" id="1297617"/>
    <lineage>
        <taxon>Bacteria</taxon>
        <taxon>Bacillati</taxon>
        <taxon>Bacillota</taxon>
        <taxon>Clostridia</taxon>
        <taxon>Eubacteriales</taxon>
        <taxon>Intestinimonas</taxon>
    </lineage>
</organism>
<dbReference type="Pfam" id="PF01042">
    <property type="entry name" value="Ribonuc_L-PSP"/>
    <property type="match status" value="1"/>
</dbReference>
<dbReference type="eggNOG" id="COG0251">
    <property type="taxonomic scope" value="Bacteria"/>
</dbReference>
<dbReference type="RefSeq" id="WP_033118252.1">
    <property type="nucleotide sequence ID" value="NZ_CALICV010000114.1"/>
</dbReference>
<dbReference type="SUPFAM" id="SSF55298">
    <property type="entry name" value="YjgF-like"/>
    <property type="match status" value="1"/>
</dbReference>
<dbReference type="InterPro" id="IPR035959">
    <property type="entry name" value="RutC-like_sf"/>
</dbReference>
<reference evidence="3" key="2">
    <citation type="submission" date="2015-04" db="EMBL/GenBank/DDBJ databases">
        <title>A butyrogenic pathway from the amino acid lysine in a human gut commensal.</title>
        <authorList>
            <person name="de Vos W.M."/>
            <person name="Bui N.T.P."/>
            <person name="Plugge C.M."/>
            <person name="Ritari J."/>
        </authorList>
    </citation>
    <scope>NUCLEOTIDE SEQUENCE [LARGE SCALE GENOMIC DNA]</scope>
    <source>
        <strain evidence="3">AF211</strain>
    </source>
</reference>
<gene>
    <name evidence="2" type="ORF">C7373_1079</name>
    <name evidence="1" type="ORF">IB211_03289c</name>
</gene>
<sequence>MEFKKEKVYTPLAATPTHNVSQAIKYGNLVFVSGMVGEDENEVLKEGLEAQCEQAFINMKNVLEAAGSSLEKVLFCQIFIAKREDRAIANEVWDRFFLNMDVGPARYTVVAPTVAEPYLFEITCVAGV</sequence>
<dbReference type="CDD" id="cd00448">
    <property type="entry name" value="YjgF_YER057c_UK114_family"/>
    <property type="match status" value="1"/>
</dbReference>
<evidence type="ECO:0000313" key="4">
    <source>
        <dbReference type="Proteomes" id="UP000245778"/>
    </source>
</evidence>
<reference evidence="1 3" key="1">
    <citation type="journal article" date="2015" name="Nat. Commun.">
        <title>Production of butyrate from lysine and the Amadori product fructoselysine by a human gut commensal.</title>
        <authorList>
            <person name="Bui T.P."/>
            <person name="Ritari J."/>
            <person name="Boeren S."/>
            <person name="de Waard P."/>
            <person name="Plugge C.M."/>
            <person name="de Vos W.M."/>
        </authorList>
    </citation>
    <scope>NUCLEOTIDE SEQUENCE [LARGE SCALE GENOMIC DNA]</scope>
    <source>
        <strain evidence="1 3">AF211</strain>
    </source>
</reference>
<keyword evidence="3" id="KW-1185">Reference proteome</keyword>
<dbReference type="PANTHER" id="PTHR11803">
    <property type="entry name" value="2-IMINOBUTANOATE/2-IMINOPROPANOATE DEAMINASE RIDA"/>
    <property type="match status" value="1"/>
</dbReference>
<dbReference type="STRING" id="1297617.IB211_03289c"/>
<dbReference type="EMBL" id="QEKK01000007">
    <property type="protein sequence ID" value="PVY48263.1"/>
    <property type="molecule type" value="Genomic_DNA"/>
</dbReference>
<dbReference type="KEGG" id="ibu:IB211_03289c"/>
<evidence type="ECO:0000313" key="1">
    <source>
        <dbReference type="EMBL" id="ALP95677.1"/>
    </source>
</evidence>
<dbReference type="Gene3D" id="3.30.1330.40">
    <property type="entry name" value="RutC-like"/>
    <property type="match status" value="1"/>
</dbReference>
<dbReference type="PANTHER" id="PTHR11803:SF39">
    <property type="entry name" value="2-IMINOBUTANOATE_2-IMINOPROPANOATE DEAMINASE"/>
    <property type="match status" value="1"/>
</dbReference>
<accession>A0A0S2W8I3</accession>
<name>A0A0S2W8I3_9FIRM</name>
<protein>
    <submittedName>
        <fullName evidence="2">2-iminobutanoate/2-iminopropanoate deaminase</fullName>
    </submittedName>
    <submittedName>
        <fullName evidence="1">Endoribonuclease L-PSP</fullName>
    </submittedName>
</protein>
<dbReference type="OrthoDB" id="9803101at2"/>
<dbReference type="GeneID" id="93230628"/>
<proteinExistence type="predicted"/>
<dbReference type="GO" id="GO:0005829">
    <property type="term" value="C:cytosol"/>
    <property type="evidence" value="ECO:0007669"/>
    <property type="project" value="TreeGrafter"/>
</dbReference>
<dbReference type="Proteomes" id="UP000064844">
    <property type="component" value="Chromosome"/>
</dbReference>
<evidence type="ECO:0000313" key="3">
    <source>
        <dbReference type="Proteomes" id="UP000064844"/>
    </source>
</evidence>